<reference evidence="1 2" key="1">
    <citation type="submission" date="2019-10" db="EMBL/GenBank/DDBJ databases">
        <authorList>
            <person name="Zack K.M."/>
            <person name="Garlena R.A."/>
            <person name="Russell D.A."/>
            <person name="Pope W.H."/>
            <person name="Jacobs-Sera D."/>
            <person name="Hatfull G.F."/>
        </authorList>
    </citation>
    <scope>NUCLEOTIDE SEQUENCE [LARGE SCALE GENOMIC DNA]</scope>
</reference>
<proteinExistence type="predicted"/>
<dbReference type="EMBL" id="MN586022">
    <property type="protein sequence ID" value="QGJ92972.1"/>
    <property type="molecule type" value="Genomic_DNA"/>
</dbReference>
<accession>A0A649VM04</accession>
<dbReference type="KEGG" id="vg:77951926"/>
<evidence type="ECO:0000313" key="1">
    <source>
        <dbReference type="EMBL" id="QGJ92972.1"/>
    </source>
</evidence>
<protein>
    <submittedName>
        <fullName evidence="1">Uncharacterized protein</fullName>
    </submittedName>
</protein>
<dbReference type="RefSeq" id="YP_010675600.1">
    <property type="nucleotide sequence ID" value="NC_071005.1"/>
</dbReference>
<gene>
    <name evidence="1" type="primary">82</name>
    <name evidence="1" type="ORF">PBI_CHIDIEBERE_82</name>
</gene>
<dbReference type="GeneID" id="77951926"/>
<keyword evidence="2" id="KW-1185">Reference proteome</keyword>
<evidence type="ECO:0000313" key="2">
    <source>
        <dbReference type="Proteomes" id="UP000423645"/>
    </source>
</evidence>
<dbReference type="Proteomes" id="UP000423645">
    <property type="component" value="Segment"/>
</dbReference>
<organism evidence="1 2">
    <name type="scientific">Gordonia phage Chidiebere</name>
    <dbReference type="NCBI Taxonomy" id="2656530"/>
    <lineage>
        <taxon>Viruses</taxon>
        <taxon>Duplodnaviria</taxon>
        <taxon>Heunggongvirae</taxon>
        <taxon>Uroviricota</taxon>
        <taxon>Caudoviricetes</taxon>
        <taxon>Chidieberevirus</taxon>
        <taxon>Chidieberevirus chidiebere</taxon>
    </lineage>
</organism>
<sequence>MARKKEHQHPIIGGVRIDPIYAQCRAYSHAWTTVGVGLPPAWIEETMECDRCGAIRVDRIERRTGFVKGRKYKHPEGYLRKGEARIGKEELGQFRLYTLGHRE</sequence>
<name>A0A649VM04_9CAUD</name>